<gene>
    <name evidence="1" type="ORF">ARALYDRAFT_667523</name>
</gene>
<proteinExistence type="predicted"/>
<dbReference type="AlphaFoldDB" id="D7LE58"/>
<dbReference type="Gramene" id="Al_scaffold_0004_242">
    <property type="protein sequence ID" value="Al_scaffold_0004_242"/>
    <property type="gene ID" value="Al_scaffold_0004_242"/>
</dbReference>
<protein>
    <submittedName>
        <fullName evidence="1">Predicted protein</fullName>
    </submittedName>
</protein>
<name>D7LE58_ARALL</name>
<reference evidence="2" key="1">
    <citation type="journal article" date="2011" name="Nat. Genet.">
        <title>The Arabidopsis lyrata genome sequence and the basis of rapid genome size change.</title>
        <authorList>
            <person name="Hu T.T."/>
            <person name="Pattyn P."/>
            <person name="Bakker E.G."/>
            <person name="Cao J."/>
            <person name="Cheng J.-F."/>
            <person name="Clark R.M."/>
            <person name="Fahlgren N."/>
            <person name="Fawcett J.A."/>
            <person name="Grimwood J."/>
            <person name="Gundlach H."/>
            <person name="Haberer G."/>
            <person name="Hollister J.D."/>
            <person name="Ossowski S."/>
            <person name="Ottilar R.P."/>
            <person name="Salamov A.A."/>
            <person name="Schneeberger K."/>
            <person name="Spannagl M."/>
            <person name="Wang X."/>
            <person name="Yang L."/>
            <person name="Nasrallah M.E."/>
            <person name="Bergelson J."/>
            <person name="Carrington J.C."/>
            <person name="Gaut B.S."/>
            <person name="Schmutz J."/>
            <person name="Mayer K.F.X."/>
            <person name="Van de Peer Y."/>
            <person name="Grigoriev I.V."/>
            <person name="Nordborg M."/>
            <person name="Weigel D."/>
            <person name="Guo Y.-L."/>
        </authorList>
    </citation>
    <scope>NUCLEOTIDE SEQUENCE [LARGE SCALE GENOMIC DNA]</scope>
    <source>
        <strain evidence="2">cv. MN47</strain>
    </source>
</reference>
<dbReference type="HOGENOM" id="CLU_1761256_0_0_1"/>
<dbReference type="Proteomes" id="UP000008694">
    <property type="component" value="Unassembled WGS sequence"/>
</dbReference>
<keyword evidence="2" id="KW-1185">Reference proteome</keyword>
<sequence>MSILHHQESLVNYFMEILTLHSSMVILDVQRSEQRHCSVSSGVDLAADVVETLRLWRKLVARRWVMLFDAVVNGGFSGSAWLTRSSIPEAWMNHHRLDLSRLVSIDPVAVVMLGLIREICSGKEGVRFQWIGLLGRDPTSEEPPVAGG</sequence>
<evidence type="ECO:0000313" key="2">
    <source>
        <dbReference type="Proteomes" id="UP000008694"/>
    </source>
</evidence>
<dbReference type="EMBL" id="GL348716">
    <property type="protein sequence ID" value="EFH56729.1"/>
    <property type="molecule type" value="Genomic_DNA"/>
</dbReference>
<evidence type="ECO:0000313" key="1">
    <source>
        <dbReference type="EMBL" id="EFH56729.1"/>
    </source>
</evidence>
<organism evidence="2">
    <name type="scientific">Arabidopsis lyrata subsp. lyrata</name>
    <name type="common">Lyre-leaved rock-cress</name>
    <dbReference type="NCBI Taxonomy" id="81972"/>
    <lineage>
        <taxon>Eukaryota</taxon>
        <taxon>Viridiplantae</taxon>
        <taxon>Streptophyta</taxon>
        <taxon>Embryophyta</taxon>
        <taxon>Tracheophyta</taxon>
        <taxon>Spermatophyta</taxon>
        <taxon>Magnoliopsida</taxon>
        <taxon>eudicotyledons</taxon>
        <taxon>Gunneridae</taxon>
        <taxon>Pentapetalae</taxon>
        <taxon>rosids</taxon>
        <taxon>malvids</taxon>
        <taxon>Brassicales</taxon>
        <taxon>Brassicaceae</taxon>
        <taxon>Camelineae</taxon>
        <taxon>Arabidopsis</taxon>
    </lineage>
</organism>
<accession>D7LE58</accession>